<accession>A0A3Q8XT17</accession>
<dbReference type="EMBL" id="CP032509">
    <property type="protein sequence ID" value="AZN73395.1"/>
    <property type="molecule type" value="Genomic_DNA"/>
</dbReference>
<proteinExistence type="predicted"/>
<keyword evidence="1" id="KW-0472">Membrane</keyword>
<keyword evidence="1" id="KW-0812">Transmembrane</keyword>
<dbReference type="AlphaFoldDB" id="A0A3Q8XT17"/>
<protein>
    <submittedName>
        <fullName evidence="2">Uncharacterized protein</fullName>
    </submittedName>
</protein>
<gene>
    <name evidence="2" type="ORF">D5400_20780</name>
</gene>
<sequence>MSNSEFWLSVSTDADRKHKRAGVGPVRVALLFGTVAVAMALLLPPVLDGGERMTAYNPGIDTMATGSIPNGDRGVRQYTLRRSIAQEPGSVCILHFGDTGSRC</sequence>
<reference evidence="2 3" key="1">
    <citation type="submission" date="2018-09" db="EMBL/GenBank/DDBJ databases">
        <title>Marinorhizobium profundi gen. nov., sp. nov., isolated from a deep-sea sediment sample from the New Britain Trench and proposal of Marinorhizobiaceae fam. nov. in the order Rhizobiales of the class Alphaproteobacteria.</title>
        <authorList>
            <person name="Cao J."/>
        </authorList>
    </citation>
    <scope>NUCLEOTIDE SEQUENCE [LARGE SCALE GENOMIC DNA]</scope>
    <source>
        <strain evidence="2 3">WS11</strain>
    </source>
</reference>
<evidence type="ECO:0000313" key="2">
    <source>
        <dbReference type="EMBL" id="AZN73395.1"/>
    </source>
</evidence>
<organism evidence="2 3">
    <name type="scientific">Georhizobium profundi</name>
    <dbReference type="NCBI Taxonomy" id="2341112"/>
    <lineage>
        <taxon>Bacteria</taxon>
        <taxon>Pseudomonadati</taxon>
        <taxon>Pseudomonadota</taxon>
        <taxon>Alphaproteobacteria</taxon>
        <taxon>Hyphomicrobiales</taxon>
        <taxon>Rhizobiaceae</taxon>
        <taxon>Georhizobium</taxon>
    </lineage>
</organism>
<dbReference type="KEGG" id="abaw:D5400_20780"/>
<name>A0A3Q8XT17_9HYPH</name>
<evidence type="ECO:0000313" key="3">
    <source>
        <dbReference type="Proteomes" id="UP000268192"/>
    </source>
</evidence>
<keyword evidence="3" id="KW-1185">Reference proteome</keyword>
<dbReference type="Proteomes" id="UP000268192">
    <property type="component" value="Chromosome"/>
</dbReference>
<keyword evidence="1" id="KW-1133">Transmembrane helix</keyword>
<feature type="transmembrane region" description="Helical" evidence="1">
    <location>
        <begin position="26"/>
        <end position="47"/>
    </location>
</feature>
<dbReference type="OrthoDB" id="8447782at2"/>
<evidence type="ECO:0000256" key="1">
    <source>
        <dbReference type="SAM" id="Phobius"/>
    </source>
</evidence>
<dbReference type="RefSeq" id="WP_126012292.1">
    <property type="nucleotide sequence ID" value="NZ_CP032509.1"/>
</dbReference>